<dbReference type="Pfam" id="PF13661">
    <property type="entry name" value="2OG-FeII_Oxy_4"/>
    <property type="match status" value="1"/>
</dbReference>
<accession>A0ABN7RUI9</accession>
<dbReference type="InterPro" id="IPR039558">
    <property type="entry name" value="TPA1/OFD1_N"/>
</dbReference>
<feature type="region of interest" description="Disordered" evidence="1">
    <location>
        <begin position="1"/>
        <end position="20"/>
    </location>
</feature>
<sequence length="290" mass="33896">MGKKRVVTKEEEDELEENLKRAKKPLQAREGLLSRTEYLRQVFQGELDKYEIDWLSAESTPFPVCQLSDFLSSPSFSLSELEDQCAKLELKLKKNDLYQFSQSQELMTLSEVDQLPRLSEFRGLMKDLWPLMSAISGHEITDMSMFYAEYKYTDHLLPHEDDLENRVVAFVYYLNSDDWVEKDGGFFDSYVSDEQGQPVRLHKEWLPRRNYLNFFKLSCLEMHQDGWDVGKGGAVSYITKGEDEELLTVCPKANSLSLVFRDADTLRFSKFLNKKTAKDGYFDVFNCYYE</sequence>
<reference evidence="3 4" key="1">
    <citation type="submission" date="2021-04" db="EMBL/GenBank/DDBJ databases">
        <authorList>
            <person name="Bliznina A."/>
        </authorList>
    </citation>
    <scope>NUCLEOTIDE SEQUENCE [LARGE SCALE GENOMIC DNA]</scope>
</reference>
<organism evidence="3 4">
    <name type="scientific">Oikopleura dioica</name>
    <name type="common">Tunicate</name>
    <dbReference type="NCBI Taxonomy" id="34765"/>
    <lineage>
        <taxon>Eukaryota</taxon>
        <taxon>Metazoa</taxon>
        <taxon>Chordata</taxon>
        <taxon>Tunicata</taxon>
        <taxon>Appendicularia</taxon>
        <taxon>Copelata</taxon>
        <taxon>Oikopleuridae</taxon>
        <taxon>Oikopleura</taxon>
    </lineage>
</organism>
<dbReference type="PANTHER" id="PTHR12117:SF0">
    <property type="entry name" value="PROLYL 3-HYDROXYLASE OGFOD1"/>
    <property type="match status" value="1"/>
</dbReference>
<keyword evidence="4" id="KW-1185">Reference proteome</keyword>
<dbReference type="Gene3D" id="2.60.120.620">
    <property type="entry name" value="q2cbj1_9rhob like domain"/>
    <property type="match status" value="1"/>
</dbReference>
<evidence type="ECO:0000259" key="2">
    <source>
        <dbReference type="Pfam" id="PF13661"/>
    </source>
</evidence>
<proteinExistence type="predicted"/>
<feature type="domain" description="Prolyl 3,4-dihydroxylase TPA1/OFD1 N-terminal" evidence="2">
    <location>
        <begin position="147"/>
        <end position="219"/>
    </location>
</feature>
<protein>
    <submittedName>
        <fullName evidence="3">Oidioi.mRNA.OKI2018_I69.PAR.g11172.t1.cds</fullName>
    </submittedName>
</protein>
<dbReference type="PANTHER" id="PTHR12117">
    <property type="entry name" value="HISTONE ACETYLTRANSFERASE COMPLEX"/>
    <property type="match status" value="1"/>
</dbReference>
<gene>
    <name evidence="3" type="ORF">OKIOD_LOCUS2730</name>
</gene>
<dbReference type="InterPro" id="IPR051842">
    <property type="entry name" value="uS12_prolyl_hydroxylase"/>
</dbReference>
<name>A0ABN7RUI9_OIKDI</name>
<dbReference type="Proteomes" id="UP001158576">
    <property type="component" value="Chromosome PAR"/>
</dbReference>
<evidence type="ECO:0000313" key="4">
    <source>
        <dbReference type="Proteomes" id="UP001158576"/>
    </source>
</evidence>
<dbReference type="EMBL" id="OU015568">
    <property type="protein sequence ID" value="CAG5086311.1"/>
    <property type="molecule type" value="Genomic_DNA"/>
</dbReference>
<evidence type="ECO:0000313" key="3">
    <source>
        <dbReference type="EMBL" id="CAG5086311.1"/>
    </source>
</evidence>
<evidence type="ECO:0000256" key="1">
    <source>
        <dbReference type="SAM" id="MobiDB-lite"/>
    </source>
</evidence>